<evidence type="ECO:0000256" key="1">
    <source>
        <dbReference type="SAM" id="MobiDB-lite"/>
    </source>
</evidence>
<dbReference type="HOGENOM" id="CLU_1759823_0_0_1"/>
<reference evidence="2 3" key="1">
    <citation type="submission" date="2015-01" db="EMBL/GenBank/DDBJ databases">
        <title>The Genome Sequence of Rhinocladiella mackenzie CBS 650.93.</title>
        <authorList>
            <consortium name="The Broad Institute Genomics Platform"/>
            <person name="Cuomo C."/>
            <person name="de Hoog S."/>
            <person name="Gorbushina A."/>
            <person name="Stielow B."/>
            <person name="Teixiera M."/>
            <person name="Abouelleil A."/>
            <person name="Chapman S.B."/>
            <person name="Priest M."/>
            <person name="Young S.K."/>
            <person name="Wortman J."/>
            <person name="Nusbaum C."/>
            <person name="Birren B."/>
        </authorList>
    </citation>
    <scope>NUCLEOTIDE SEQUENCE [LARGE SCALE GENOMIC DNA]</scope>
    <source>
        <strain evidence="2 3">CBS 650.93</strain>
    </source>
</reference>
<feature type="compositionally biased region" description="Basic and acidic residues" evidence="1">
    <location>
        <begin position="9"/>
        <end position="27"/>
    </location>
</feature>
<feature type="region of interest" description="Disordered" evidence="1">
    <location>
        <begin position="70"/>
        <end position="92"/>
    </location>
</feature>
<organism evidence="2 3">
    <name type="scientific">Rhinocladiella mackenziei CBS 650.93</name>
    <dbReference type="NCBI Taxonomy" id="1442369"/>
    <lineage>
        <taxon>Eukaryota</taxon>
        <taxon>Fungi</taxon>
        <taxon>Dikarya</taxon>
        <taxon>Ascomycota</taxon>
        <taxon>Pezizomycotina</taxon>
        <taxon>Eurotiomycetes</taxon>
        <taxon>Chaetothyriomycetidae</taxon>
        <taxon>Chaetothyriales</taxon>
        <taxon>Herpotrichiellaceae</taxon>
        <taxon>Rhinocladiella</taxon>
    </lineage>
</organism>
<feature type="compositionally biased region" description="Low complexity" evidence="1">
    <location>
        <begin position="70"/>
        <end position="89"/>
    </location>
</feature>
<protein>
    <submittedName>
        <fullName evidence="2">Uncharacterized protein</fullName>
    </submittedName>
</protein>
<keyword evidence="3" id="KW-1185">Reference proteome</keyword>
<dbReference type="AlphaFoldDB" id="A0A0D2IJZ5"/>
<dbReference type="Proteomes" id="UP000053617">
    <property type="component" value="Unassembled WGS sequence"/>
</dbReference>
<accession>A0A0D2IJZ5</accession>
<dbReference type="GeneID" id="25292044"/>
<dbReference type="RefSeq" id="XP_013273135.1">
    <property type="nucleotide sequence ID" value="XM_013417681.1"/>
</dbReference>
<sequence>MGTTTASHTSDDWRTDPDQSPPEEHNAGHAPGLRFDVSREDVVQHVSFTGANSASTRSSDSLESVRAPFSVDSVGASSSTSSYLSSSSSPRDMGVSGFALERMLAEARIDAPYWKGQLVKERRKEHFARVAVILGDVQTAFNKAAPRR</sequence>
<gene>
    <name evidence="2" type="ORF">Z518_03973</name>
</gene>
<proteinExistence type="predicted"/>
<evidence type="ECO:0000313" key="2">
    <source>
        <dbReference type="EMBL" id="KIX05999.1"/>
    </source>
</evidence>
<evidence type="ECO:0000313" key="3">
    <source>
        <dbReference type="Proteomes" id="UP000053617"/>
    </source>
</evidence>
<feature type="region of interest" description="Disordered" evidence="1">
    <location>
        <begin position="1"/>
        <end position="36"/>
    </location>
</feature>
<dbReference type="VEuPathDB" id="FungiDB:Z518_03973"/>
<dbReference type="EMBL" id="KN847477">
    <property type="protein sequence ID" value="KIX05999.1"/>
    <property type="molecule type" value="Genomic_DNA"/>
</dbReference>
<name>A0A0D2IJZ5_9EURO</name>